<dbReference type="PANTHER" id="PTHR21451">
    <property type="entry name" value="HISTONE H3 METHYLTRANSFERASE"/>
    <property type="match status" value="1"/>
</dbReference>
<feature type="domain" description="DOT1" evidence="6">
    <location>
        <begin position="170"/>
        <end position="297"/>
    </location>
</feature>
<dbReference type="GO" id="GO:0140956">
    <property type="term" value="F:histone H3K79 trimethyltransferase activity"/>
    <property type="evidence" value="ECO:0007669"/>
    <property type="project" value="UniProtKB-EC"/>
</dbReference>
<evidence type="ECO:0000256" key="4">
    <source>
        <dbReference type="ARBA" id="ARBA00029821"/>
    </source>
</evidence>
<dbReference type="EMBL" id="HBIW01014044">
    <property type="protein sequence ID" value="CAE0696628.1"/>
    <property type="molecule type" value="Transcribed_RNA"/>
</dbReference>
<dbReference type="InterPro" id="IPR029063">
    <property type="entry name" value="SAM-dependent_MTases_sf"/>
</dbReference>
<dbReference type="PANTHER" id="PTHR21451:SF19">
    <property type="entry name" value="ACTIVATED IN BLOCKED UNFOLDED PROTEIN RESPONSE"/>
    <property type="match status" value="1"/>
</dbReference>
<dbReference type="OrthoDB" id="194598at2759"/>
<dbReference type="GO" id="GO:0051726">
    <property type="term" value="P:regulation of cell cycle"/>
    <property type="evidence" value="ECO:0007669"/>
    <property type="project" value="InterPro"/>
</dbReference>
<gene>
    <name evidence="7" type="ORF">PCAL00307_LOCUS12064</name>
    <name evidence="8" type="ORF">PECAL_5P16840</name>
</gene>
<accession>A0A7S4E8K0</accession>
<dbReference type="SUPFAM" id="SSF53335">
    <property type="entry name" value="S-adenosyl-L-methionine-dependent methyltransferases"/>
    <property type="match status" value="1"/>
</dbReference>
<dbReference type="InterPro" id="IPR025789">
    <property type="entry name" value="DOT1_dom"/>
</dbReference>
<protein>
    <recommendedName>
        <fullName evidence="2">Histone-lysine N-methyltransferase, H3 lysine-79 specific</fullName>
        <ecNumber evidence="1">2.1.1.360</ecNumber>
    </recommendedName>
    <alternativeName>
        <fullName evidence="4">Histone H3-K79 methyltransferase</fullName>
    </alternativeName>
</protein>
<organism evidence="7">
    <name type="scientific">Pelagomonas calceolata</name>
    <dbReference type="NCBI Taxonomy" id="35677"/>
    <lineage>
        <taxon>Eukaryota</taxon>
        <taxon>Sar</taxon>
        <taxon>Stramenopiles</taxon>
        <taxon>Ochrophyta</taxon>
        <taxon>Pelagophyceae</taxon>
        <taxon>Pelagomonadales</taxon>
        <taxon>Pelagomonadaceae</taxon>
        <taxon>Pelagomonas</taxon>
    </lineage>
</organism>
<name>A0A7S4E8K0_9STRA</name>
<evidence type="ECO:0000256" key="2">
    <source>
        <dbReference type="ARBA" id="ARBA00020987"/>
    </source>
</evidence>
<evidence type="ECO:0000259" key="6">
    <source>
        <dbReference type="Pfam" id="PF08123"/>
    </source>
</evidence>
<evidence type="ECO:0000256" key="5">
    <source>
        <dbReference type="ARBA" id="ARBA00047770"/>
    </source>
</evidence>
<evidence type="ECO:0000313" key="8">
    <source>
        <dbReference type="EMBL" id="CAH0377103.1"/>
    </source>
</evidence>
<reference evidence="8" key="2">
    <citation type="submission" date="2021-11" db="EMBL/GenBank/DDBJ databases">
        <authorList>
            <consortium name="Genoscope - CEA"/>
            <person name="William W."/>
        </authorList>
    </citation>
    <scope>NUCLEOTIDE SEQUENCE</scope>
</reference>
<sequence>MTEIVELTPGQSVKVATKELVVRVKVRGYGRGRLTVEAVATGGLFASASKSGPDACDWTASQRAVGWRVVIEPQWWVHASDFCFVRFGFAAHARDPAAPDYLGVEFEPLTLEATQFSVAVAYESEESQMPADLREAYRAWHQAVTETEIVSSTLVLAGRRALGREKDQELTYGEVLFRPFHRLLDEVVKPRPGEVFVDLGSGTGRAVFVAALCWPALAACKGYEVSPPLHSDAARCHGELSGSVMAPVELHCADVLRRDDWAAADIVWIASVCLSDGTLRAIAARLVSLKPGARVVHMTEHFLRDDDAFERVAEDPILVEMSFGVTGVFVARRRGPSE</sequence>
<dbReference type="AlphaFoldDB" id="A0A7S4E8K0"/>
<reference evidence="7" key="1">
    <citation type="submission" date="2021-01" db="EMBL/GenBank/DDBJ databases">
        <authorList>
            <person name="Corre E."/>
            <person name="Pelletier E."/>
            <person name="Niang G."/>
            <person name="Scheremetjew M."/>
            <person name="Finn R."/>
            <person name="Kale V."/>
            <person name="Holt S."/>
            <person name="Cochrane G."/>
            <person name="Meng A."/>
            <person name="Brown T."/>
            <person name="Cohen L."/>
        </authorList>
    </citation>
    <scope>NUCLEOTIDE SEQUENCE</scope>
    <source>
        <strain evidence="7">CCMP1756</strain>
    </source>
</reference>
<dbReference type="Gene3D" id="3.40.50.150">
    <property type="entry name" value="Vaccinia Virus protein VP39"/>
    <property type="match status" value="1"/>
</dbReference>
<evidence type="ECO:0000256" key="1">
    <source>
        <dbReference type="ARBA" id="ARBA00012190"/>
    </source>
</evidence>
<dbReference type="InterPro" id="IPR030445">
    <property type="entry name" value="H3-K79_meTrfase"/>
</dbReference>
<proteinExistence type="predicted"/>
<dbReference type="EMBL" id="CAKKNE010000005">
    <property type="protein sequence ID" value="CAH0377103.1"/>
    <property type="molecule type" value="Genomic_DNA"/>
</dbReference>
<evidence type="ECO:0000313" key="7">
    <source>
        <dbReference type="EMBL" id="CAE0696628.1"/>
    </source>
</evidence>
<keyword evidence="9" id="KW-1185">Reference proteome</keyword>
<keyword evidence="3" id="KW-0156">Chromatin regulator</keyword>
<evidence type="ECO:0000313" key="9">
    <source>
        <dbReference type="Proteomes" id="UP000789595"/>
    </source>
</evidence>
<dbReference type="Pfam" id="PF08123">
    <property type="entry name" value="DOT1"/>
    <property type="match status" value="1"/>
</dbReference>
<dbReference type="Proteomes" id="UP000789595">
    <property type="component" value="Unassembled WGS sequence"/>
</dbReference>
<comment type="catalytic activity">
    <reaction evidence="5">
        <text>L-lysyl(79)-[histone H3] + 3 S-adenosyl-L-methionine = N(6),N(6),N(6)-trimethyl-L-lysyl(79)-[histone H3] + 3 S-adenosyl-L-homocysteine + 3 H(+)</text>
        <dbReference type="Rhea" id="RHEA:60328"/>
        <dbReference type="Rhea" id="RHEA-COMP:15549"/>
        <dbReference type="Rhea" id="RHEA-COMP:15552"/>
        <dbReference type="ChEBI" id="CHEBI:15378"/>
        <dbReference type="ChEBI" id="CHEBI:29969"/>
        <dbReference type="ChEBI" id="CHEBI:57856"/>
        <dbReference type="ChEBI" id="CHEBI:59789"/>
        <dbReference type="ChEBI" id="CHEBI:61961"/>
        <dbReference type="EC" id="2.1.1.360"/>
    </reaction>
</comment>
<dbReference type="EC" id="2.1.1.360" evidence="1"/>
<evidence type="ECO:0000256" key="3">
    <source>
        <dbReference type="ARBA" id="ARBA00022853"/>
    </source>
</evidence>